<keyword evidence="3" id="KW-0143">Chaperone</keyword>
<dbReference type="InterPro" id="IPR017729">
    <property type="entry name" value="ATPase_T6SS_ClpV1"/>
</dbReference>
<dbReference type="InterPro" id="IPR003593">
    <property type="entry name" value="AAA+_ATPase"/>
</dbReference>
<dbReference type="InterPro" id="IPR001270">
    <property type="entry name" value="ClpA/B"/>
</dbReference>
<feature type="coiled-coil region" evidence="4">
    <location>
        <begin position="434"/>
        <end position="498"/>
    </location>
</feature>
<dbReference type="PANTHER" id="PTHR11638:SF184">
    <property type="entry name" value="ATPASE WITH CHAPERONE ACTIVITY"/>
    <property type="match status" value="1"/>
</dbReference>
<dbReference type="SUPFAM" id="SSF52540">
    <property type="entry name" value="P-loop containing nucleoside triphosphate hydrolases"/>
    <property type="match status" value="2"/>
</dbReference>
<feature type="domain" description="AAA+ ATPase" evidence="5">
    <location>
        <begin position="220"/>
        <end position="364"/>
    </location>
</feature>
<dbReference type="PRINTS" id="PR00300">
    <property type="entry name" value="CLPPROTEASEA"/>
</dbReference>
<dbReference type="Pfam" id="PF00004">
    <property type="entry name" value="AAA"/>
    <property type="match status" value="1"/>
</dbReference>
<protein>
    <submittedName>
        <fullName evidence="7">Type VI secretion system ATPase TssH</fullName>
    </submittedName>
</protein>
<feature type="domain" description="AAA+ ATPase" evidence="5">
    <location>
        <begin position="596"/>
        <end position="747"/>
    </location>
</feature>
<evidence type="ECO:0000256" key="4">
    <source>
        <dbReference type="SAM" id="Coils"/>
    </source>
</evidence>
<dbReference type="InterPro" id="IPR019489">
    <property type="entry name" value="Clp_ATPase_C"/>
</dbReference>
<reference evidence="7 8" key="1">
    <citation type="submission" date="2022-02" db="EMBL/GenBank/DDBJ databases">
        <title>Draft genome sequence of Mezorhizobium retamae strain IRAMC:0171 isolated from Retama raetam nodules.</title>
        <authorList>
            <person name="Bengaied R."/>
            <person name="Sbissi I."/>
            <person name="Huber K."/>
            <person name="Ghodbane F."/>
            <person name="Nouioui I."/>
            <person name="Tarhouni M."/>
            <person name="Gtari M."/>
        </authorList>
    </citation>
    <scope>NUCLEOTIDE SEQUENCE [LARGE SCALE GENOMIC DNA]</scope>
    <source>
        <strain evidence="7 8">IRAMC:0171</strain>
    </source>
</reference>
<dbReference type="InterPro" id="IPR027417">
    <property type="entry name" value="P-loop_NTPase"/>
</dbReference>
<dbReference type="PROSITE" id="PS00870">
    <property type="entry name" value="CLPAB_1"/>
    <property type="match status" value="1"/>
</dbReference>
<dbReference type="NCBIfam" id="TIGR03345">
    <property type="entry name" value="VI_ClpV1"/>
    <property type="match status" value="1"/>
</dbReference>
<dbReference type="Proteomes" id="UP001201701">
    <property type="component" value="Unassembled WGS sequence"/>
</dbReference>
<evidence type="ECO:0000313" key="8">
    <source>
        <dbReference type="Proteomes" id="UP001201701"/>
    </source>
</evidence>
<evidence type="ECO:0000259" key="6">
    <source>
        <dbReference type="SMART" id="SM01086"/>
    </source>
</evidence>
<dbReference type="EMBL" id="JAKREW010000001">
    <property type="protein sequence ID" value="MCG7504047.1"/>
    <property type="molecule type" value="Genomic_DNA"/>
</dbReference>
<dbReference type="SUPFAM" id="SSF81923">
    <property type="entry name" value="Double Clp-N motif"/>
    <property type="match status" value="1"/>
</dbReference>
<gene>
    <name evidence="7" type="primary">tssH</name>
    <name evidence="7" type="ORF">L4923_03350</name>
</gene>
<comment type="caution">
    <text evidence="7">The sequence shown here is derived from an EMBL/GenBank/DDBJ whole genome shotgun (WGS) entry which is preliminary data.</text>
</comment>
<evidence type="ECO:0000259" key="5">
    <source>
        <dbReference type="SMART" id="SM00382"/>
    </source>
</evidence>
<organism evidence="7 8">
    <name type="scientific">Mesorhizobium retamae</name>
    <dbReference type="NCBI Taxonomy" id="2912854"/>
    <lineage>
        <taxon>Bacteria</taxon>
        <taxon>Pseudomonadati</taxon>
        <taxon>Pseudomonadota</taxon>
        <taxon>Alphaproteobacteria</taxon>
        <taxon>Hyphomicrobiales</taxon>
        <taxon>Phyllobacteriaceae</taxon>
        <taxon>Mesorhizobium</taxon>
    </lineage>
</organism>
<dbReference type="InterPro" id="IPR003959">
    <property type="entry name" value="ATPase_AAA_core"/>
</dbReference>
<dbReference type="SMART" id="SM01086">
    <property type="entry name" value="ClpB_D2-small"/>
    <property type="match status" value="1"/>
</dbReference>
<dbReference type="CDD" id="cd00009">
    <property type="entry name" value="AAA"/>
    <property type="match status" value="1"/>
</dbReference>
<evidence type="ECO:0000256" key="1">
    <source>
        <dbReference type="ARBA" id="ARBA00022741"/>
    </source>
</evidence>
<dbReference type="SMART" id="SM00382">
    <property type="entry name" value="AAA"/>
    <property type="match status" value="2"/>
</dbReference>
<evidence type="ECO:0000256" key="2">
    <source>
        <dbReference type="ARBA" id="ARBA00022840"/>
    </source>
</evidence>
<dbReference type="Pfam" id="PF17871">
    <property type="entry name" value="AAA_lid_9"/>
    <property type="match status" value="1"/>
</dbReference>
<dbReference type="RefSeq" id="WP_239362010.1">
    <property type="nucleotide sequence ID" value="NZ_JAKREW010000001.1"/>
</dbReference>
<proteinExistence type="predicted"/>
<keyword evidence="2" id="KW-0067">ATP-binding</keyword>
<dbReference type="CDD" id="cd19499">
    <property type="entry name" value="RecA-like_ClpB_Hsp104-like"/>
    <property type="match status" value="1"/>
</dbReference>
<dbReference type="Gene3D" id="1.10.1780.10">
    <property type="entry name" value="Clp, N-terminal domain"/>
    <property type="match status" value="1"/>
</dbReference>
<feature type="domain" description="Clp ATPase C-terminal" evidence="6">
    <location>
        <begin position="768"/>
        <end position="861"/>
    </location>
</feature>
<name>A0ABS9Q9H1_9HYPH</name>
<dbReference type="InterPro" id="IPR050130">
    <property type="entry name" value="ClpA_ClpB"/>
</dbReference>
<evidence type="ECO:0000256" key="3">
    <source>
        <dbReference type="ARBA" id="ARBA00023186"/>
    </source>
</evidence>
<dbReference type="Gene3D" id="3.40.50.300">
    <property type="entry name" value="P-loop containing nucleotide triphosphate hydrolases"/>
    <property type="match status" value="3"/>
</dbReference>
<dbReference type="Pfam" id="PF07724">
    <property type="entry name" value="AAA_2"/>
    <property type="match status" value="1"/>
</dbReference>
<keyword evidence="1" id="KW-0547">Nucleotide-binding</keyword>
<dbReference type="InterPro" id="IPR041546">
    <property type="entry name" value="ClpA/ClpB_AAA_lid"/>
</dbReference>
<keyword evidence="8" id="KW-1185">Reference proteome</keyword>
<accession>A0ABS9Q9H1</accession>
<sequence>MPAVDLTLMIRRLDGELVVALEEAVAIAVRHGNSAVEIEHWIAGCIAKSSEFKAIVEAAGGDPEDIEESAYRGIARYGRSETSAPSISPAVIDITREGWLYASLQHGRERVDVLDLLYASLSDSNLRSVVVGAVPPLRDIRLGELEKLLAERPQAEGLPAGQGAPLGGAGEAHATGAGPGQFLQSYTIDMTEQARAGKLDPVVGRDAEMRQIVDILVRRRQNNPILVGEAGVGKTAVVEAFAIEVASGNVPEKLRDIRLLSLDLTLLQAGAGVKGEFERRLKGVIDEAKASPEPVIMFIDEAHTMIGAGGQAGQGDAANILKPALARGELRTIAATTWAEYKKYFEKDAALTRRFQPVQIGEPDQETAIRMVRSLVDALEKHHQVRIRDEAVRAAVTLSTRYIQGRQLPDKAVSLIDTACASVSISRITTPAQIQDAERSRDHLRMERTRLETEPDQASVAERIAEIDTGLARLTTDLDRLNRQFETERKLVDEADEVEADEARNVARLLELETQLVELQGESPLIHRVVDKETVAAVTARWTGIPVGRLMRDLVETVQTLEDRLKERVVGQDHALKSIADAMVTARANLGDERRPPGVFLMVGTSGVGKTETALALASLLYGGEENLTIINMSEFKEEHKVSLLLGSPPGYVGYGEGGILTEAVRKKPYGALLLDEIDKAHPGVQDIFYQVFDKGMLKDGEGRDIDFKNTTIIMTANTGTKTLTALSADPDTMPEGKALLDLLQPELLEQFKPAFLGRLAIVPYLPLAPNVLADIARIQMSKIERRLANQYGARLEVSDALIDLLVNRSQAIDTGARAIESTISRQILPELSRQVLAFVLHKKPVQQAVISVDEDSQILVKIT</sequence>
<keyword evidence="4" id="KW-0175">Coiled coil</keyword>
<dbReference type="Pfam" id="PF10431">
    <property type="entry name" value="ClpB_D2-small"/>
    <property type="match status" value="1"/>
</dbReference>
<dbReference type="InterPro" id="IPR018368">
    <property type="entry name" value="ClpA/B_CS1"/>
</dbReference>
<dbReference type="PANTHER" id="PTHR11638">
    <property type="entry name" value="ATP-DEPENDENT CLP PROTEASE"/>
    <property type="match status" value="1"/>
</dbReference>
<dbReference type="Gene3D" id="1.10.8.60">
    <property type="match status" value="1"/>
</dbReference>
<dbReference type="InterPro" id="IPR036628">
    <property type="entry name" value="Clp_N_dom_sf"/>
</dbReference>
<evidence type="ECO:0000313" key="7">
    <source>
        <dbReference type="EMBL" id="MCG7504047.1"/>
    </source>
</evidence>